<evidence type="ECO:0000256" key="2">
    <source>
        <dbReference type="ARBA" id="ARBA00022475"/>
    </source>
</evidence>
<feature type="coiled-coil region" evidence="6">
    <location>
        <begin position="375"/>
        <end position="426"/>
    </location>
</feature>
<dbReference type="InterPro" id="IPR050445">
    <property type="entry name" value="Bact_polysacc_biosynth/exp"/>
</dbReference>
<organism evidence="9 10">
    <name type="scientific">Paracoccus spongiarum</name>
    <dbReference type="NCBI Taxonomy" id="3064387"/>
    <lineage>
        <taxon>Bacteria</taxon>
        <taxon>Pseudomonadati</taxon>
        <taxon>Pseudomonadota</taxon>
        <taxon>Alphaproteobacteria</taxon>
        <taxon>Rhodobacterales</taxon>
        <taxon>Paracoccaceae</taxon>
        <taxon>Paracoccus</taxon>
    </lineage>
</organism>
<evidence type="ECO:0000313" key="9">
    <source>
        <dbReference type="EMBL" id="MDP5307514.1"/>
    </source>
</evidence>
<keyword evidence="2" id="KW-1003">Cell membrane</keyword>
<evidence type="ECO:0000256" key="3">
    <source>
        <dbReference type="ARBA" id="ARBA00022692"/>
    </source>
</evidence>
<evidence type="ECO:0000256" key="4">
    <source>
        <dbReference type="ARBA" id="ARBA00022989"/>
    </source>
</evidence>
<dbReference type="Pfam" id="PF02706">
    <property type="entry name" value="Wzz"/>
    <property type="match status" value="1"/>
</dbReference>
<evidence type="ECO:0000256" key="1">
    <source>
        <dbReference type="ARBA" id="ARBA00004651"/>
    </source>
</evidence>
<keyword evidence="5 7" id="KW-0472">Membrane</keyword>
<keyword evidence="4 7" id="KW-1133">Transmembrane helix</keyword>
<keyword evidence="3 7" id="KW-0812">Transmembrane</keyword>
<evidence type="ECO:0000256" key="5">
    <source>
        <dbReference type="ARBA" id="ARBA00023136"/>
    </source>
</evidence>
<name>A0ABT9JCK8_9RHOB</name>
<feature type="transmembrane region" description="Helical" evidence="7">
    <location>
        <begin position="39"/>
        <end position="59"/>
    </location>
</feature>
<dbReference type="PANTHER" id="PTHR32309">
    <property type="entry name" value="TYROSINE-PROTEIN KINASE"/>
    <property type="match status" value="1"/>
</dbReference>
<keyword evidence="10" id="KW-1185">Reference proteome</keyword>
<comment type="subcellular location">
    <subcellularLocation>
        <location evidence="1">Cell membrane</location>
        <topology evidence="1">Multi-pass membrane protein</topology>
    </subcellularLocation>
</comment>
<feature type="domain" description="Polysaccharide chain length determinant N-terminal" evidence="8">
    <location>
        <begin position="28"/>
        <end position="114"/>
    </location>
</feature>
<evidence type="ECO:0000256" key="6">
    <source>
        <dbReference type="SAM" id="Coils"/>
    </source>
</evidence>
<evidence type="ECO:0000256" key="7">
    <source>
        <dbReference type="SAM" id="Phobius"/>
    </source>
</evidence>
<dbReference type="RefSeq" id="WP_305963363.1">
    <property type="nucleotide sequence ID" value="NZ_JAVAMQ010000008.1"/>
</dbReference>
<protein>
    <submittedName>
        <fullName evidence="9">Exopolysaccharide transport family protein</fullName>
    </submittedName>
</protein>
<gene>
    <name evidence="9" type="ORF">Q5Y72_10465</name>
</gene>
<evidence type="ECO:0000313" key="10">
    <source>
        <dbReference type="Proteomes" id="UP001224997"/>
    </source>
</evidence>
<dbReference type="SUPFAM" id="SSF52540">
    <property type="entry name" value="P-loop containing nucleoside triphosphate hydrolases"/>
    <property type="match status" value="1"/>
</dbReference>
<proteinExistence type="predicted"/>
<dbReference type="InterPro" id="IPR027417">
    <property type="entry name" value="P-loop_NTPase"/>
</dbReference>
<sequence>MIQDDTKGWRRDDGPRDDVPDVDLASTLRALRGGLARQWRLIAAVTLALLLAVGAYVLLATPQYTARAEVVIDPRIANSLSGPEAPTLLLSDALVVDSELKVMSSREVTTAAAEALGLFDAVPEEDEDGAFDAVRELLQSALSQPGDAAVPPPSDANEETSRREMIRRTLMEGFDIRRDGGTYVIGIAYTSPDPVFAMQAVNTLIDAYFRVSANASLADTRRIASWLDQRVQVLAGEVEQADRAVAAYRRENELFTMREGILPSEAELTSATDRLIGLRSDLIGIQTRQDKIRDIVASASAGALMDGTLGGDVASPALRDFQTRYAGLVSEERDLVTRWGASSDIVARNREDQAQLRDLMLEEAGQIGERMDTQQEAIRREIVATEAQVAQLRERASADAEKSIRLRELERDAEAKRSQYGSMLQEMISAAQRETFQRAPARVIARAVPPDQVSSPRAKRLLALSVFAGLILGSGLGFLREVTDDRLRRPGDLREGLGLRPLGFMPGIPAPGRRLRDPSALLRLPPGNAEARRSLRGLIARMQRLKPDQGALVTGIGAISRGAGRGGLAALLAGSMAEAGERTMLIDLDPATGGPLAQLPGRIVLSGLGGRLDADAELDRLALAAEPDRPLIVALAADADLLSPAQQRGLAALLTALRPHLDHILLILPPQSERAEAEIAGALADRVVLALRWGATGQPEAAEALAAAGTLPSRLIGAIFTAEDRRGFARYNR</sequence>
<dbReference type="EMBL" id="JAVAMQ010000008">
    <property type="protein sequence ID" value="MDP5307514.1"/>
    <property type="molecule type" value="Genomic_DNA"/>
</dbReference>
<dbReference type="PANTHER" id="PTHR32309:SF13">
    <property type="entry name" value="FERRIC ENTEROBACTIN TRANSPORT PROTEIN FEPE"/>
    <property type="match status" value="1"/>
</dbReference>
<accession>A0ABT9JCK8</accession>
<dbReference type="Proteomes" id="UP001224997">
    <property type="component" value="Unassembled WGS sequence"/>
</dbReference>
<keyword evidence="6" id="KW-0175">Coiled coil</keyword>
<reference evidence="9 10" key="1">
    <citation type="submission" date="2023-08" db="EMBL/GenBank/DDBJ databases">
        <authorList>
            <person name="Park J.-S."/>
        </authorList>
    </citation>
    <scope>NUCLEOTIDE SEQUENCE [LARGE SCALE GENOMIC DNA]</scope>
    <source>
        <strain evidence="9 10">2205BS29-5</strain>
    </source>
</reference>
<evidence type="ECO:0000259" key="8">
    <source>
        <dbReference type="Pfam" id="PF02706"/>
    </source>
</evidence>
<dbReference type="InterPro" id="IPR003856">
    <property type="entry name" value="LPS_length_determ_N"/>
</dbReference>
<comment type="caution">
    <text evidence="9">The sequence shown here is derived from an EMBL/GenBank/DDBJ whole genome shotgun (WGS) entry which is preliminary data.</text>
</comment>
<dbReference type="Gene3D" id="3.40.50.300">
    <property type="entry name" value="P-loop containing nucleotide triphosphate hydrolases"/>
    <property type="match status" value="1"/>
</dbReference>